<sequence>MALSARASELAKPDPRYFFWQVLQNIWHPEANPDGYVSLGVAENVLMHHALSERIHRAISLGSDDLTYGDGKKRLRAALARFLTRHLHPAVAVQPSHLTVSNGCSSALEHMAWALGDPGDVFLLGKPYYGTFVPDLTLRMGTQLAMVDFGGVDPLSLDGVRRYDLAVRSAHAQGKRVAGLILAHPHNPLGRCYPRPVLLALMALCARYRINLVSDEIYALSTFANTVDRGADVADSTAPFESVLSLPTDGVIDPALVHVIWGISKDFGANGLRLGAIVSQRNPALHQALVPPSLYSSSSSITDQVMTAIFHDDAWVDGYLEKNRQRLAESHAHVVRWARAHGIEYLPGVNAAFFLWVNLGAAYGGGAGAADVEDVDQVVTDALLAQKVFLASGLHFGSEQAGWFRIVFTHARDHLDEGLRRIVAALNLTSERGVQGRR</sequence>
<dbReference type="InterPro" id="IPR004839">
    <property type="entry name" value="Aminotransferase_I/II_large"/>
</dbReference>
<dbReference type="OrthoDB" id="7042322at2759"/>
<keyword evidence="6" id="KW-1185">Reference proteome</keyword>
<dbReference type="PRINTS" id="PR00753">
    <property type="entry name" value="ACCSYNTHASE"/>
</dbReference>
<comment type="similarity">
    <text evidence="1">Belongs to the class-I pyridoxal-phosphate-dependent aminotransferase family.</text>
</comment>
<dbReference type="HOGENOM" id="CLU_017584_1_2_1"/>
<gene>
    <name evidence="5" type="ORF">UV8b_04755</name>
    <name evidence="4" type="ORF">UVI_02050160</name>
</gene>
<protein>
    <recommendedName>
        <fullName evidence="3">Aminotransferase class I/classII large domain-containing protein</fullName>
    </recommendedName>
</protein>
<evidence type="ECO:0000313" key="7">
    <source>
        <dbReference type="Proteomes" id="UP000054053"/>
    </source>
</evidence>
<dbReference type="InterPro" id="IPR015422">
    <property type="entry name" value="PyrdxlP-dep_Trfase_small"/>
</dbReference>
<dbReference type="InterPro" id="IPR015424">
    <property type="entry name" value="PyrdxlP-dep_Trfase"/>
</dbReference>
<dbReference type="RefSeq" id="XP_042998187.1">
    <property type="nucleotide sequence ID" value="XM_043142253.1"/>
</dbReference>
<evidence type="ECO:0000313" key="5">
    <source>
        <dbReference type="EMBL" id="QUC20514.1"/>
    </source>
</evidence>
<evidence type="ECO:0000313" key="6">
    <source>
        <dbReference type="Proteomes" id="UP000027002"/>
    </source>
</evidence>
<dbReference type="SUPFAM" id="SSF53383">
    <property type="entry name" value="PLP-dependent transferases"/>
    <property type="match status" value="1"/>
</dbReference>
<dbReference type="GO" id="GO:0006520">
    <property type="term" value="P:amino acid metabolic process"/>
    <property type="evidence" value="ECO:0007669"/>
    <property type="project" value="TreeGrafter"/>
</dbReference>
<name>A0A063BTQ5_USTVR</name>
<evidence type="ECO:0000313" key="4">
    <source>
        <dbReference type="EMBL" id="GAO15583.1"/>
    </source>
</evidence>
<feature type="domain" description="Aminotransferase class I/classII large" evidence="3">
    <location>
        <begin position="59"/>
        <end position="422"/>
    </location>
</feature>
<dbReference type="Gene3D" id="3.40.640.10">
    <property type="entry name" value="Type I PLP-dependent aspartate aminotransferase-like (Major domain)"/>
    <property type="match status" value="1"/>
</dbReference>
<reference evidence="4" key="1">
    <citation type="journal article" date="2016" name="Genome Announc.">
        <title>Genome Sequence of Ustilaginoidea virens IPU010, a Rice Pathogenic Fungus Causing False Smut.</title>
        <authorList>
            <person name="Kumagai T."/>
            <person name="Ishii T."/>
            <person name="Terai G."/>
            <person name="Umemura M."/>
            <person name="Machida M."/>
            <person name="Asai K."/>
        </authorList>
    </citation>
    <scope>NUCLEOTIDE SEQUENCE [LARGE SCALE GENOMIC DNA]</scope>
    <source>
        <strain evidence="4">IPU010</strain>
    </source>
</reference>
<evidence type="ECO:0000256" key="1">
    <source>
        <dbReference type="ARBA" id="ARBA00007441"/>
    </source>
</evidence>
<dbReference type="EMBL" id="CP072756">
    <property type="protein sequence ID" value="QUC20514.1"/>
    <property type="molecule type" value="Genomic_DNA"/>
</dbReference>
<dbReference type="PANTHER" id="PTHR43795">
    <property type="entry name" value="BIFUNCTIONAL ASPARTATE AMINOTRANSFERASE AND GLUTAMATE/ASPARTATE-PREPHENATE AMINOTRANSFERASE-RELATED"/>
    <property type="match status" value="1"/>
</dbReference>
<dbReference type="PROSITE" id="PS00105">
    <property type="entry name" value="AA_TRANSFER_CLASS_1"/>
    <property type="match status" value="1"/>
</dbReference>
<dbReference type="InterPro" id="IPR015421">
    <property type="entry name" value="PyrdxlP-dep_Trfase_major"/>
</dbReference>
<dbReference type="GeneID" id="66065533"/>
<dbReference type="EMBL" id="BBTG02000036">
    <property type="protein sequence ID" value="GAO15583.1"/>
    <property type="molecule type" value="Genomic_DNA"/>
</dbReference>
<dbReference type="AlphaFoldDB" id="A0A063BTQ5"/>
<proteinExistence type="inferred from homology"/>
<dbReference type="InterPro" id="IPR050478">
    <property type="entry name" value="Ethylene_sulfur-biosynth"/>
</dbReference>
<organism evidence="4 7">
    <name type="scientific">Ustilaginoidea virens</name>
    <name type="common">Rice false smut fungus</name>
    <name type="synonym">Villosiclava virens</name>
    <dbReference type="NCBI Taxonomy" id="1159556"/>
    <lineage>
        <taxon>Eukaryota</taxon>
        <taxon>Fungi</taxon>
        <taxon>Dikarya</taxon>
        <taxon>Ascomycota</taxon>
        <taxon>Pezizomycotina</taxon>
        <taxon>Sordariomycetes</taxon>
        <taxon>Hypocreomycetidae</taxon>
        <taxon>Hypocreales</taxon>
        <taxon>Clavicipitaceae</taxon>
        <taxon>Ustilaginoidea</taxon>
    </lineage>
</organism>
<reference evidence="7" key="2">
    <citation type="journal article" date="2016" name="Genome Announc.">
        <title>Genome sequence of Ustilaginoidea virens IPU010, a rice pathogenic fungus causing false smut.</title>
        <authorList>
            <person name="Kumagai T."/>
            <person name="Ishii T."/>
            <person name="Terai G."/>
            <person name="Umemura M."/>
            <person name="Machida M."/>
            <person name="Asai K."/>
        </authorList>
    </citation>
    <scope>NUCLEOTIDE SEQUENCE [LARGE SCALE GENOMIC DNA]</scope>
    <source>
        <strain evidence="7">IPU010</strain>
    </source>
</reference>
<dbReference type="Pfam" id="PF00155">
    <property type="entry name" value="Aminotran_1_2"/>
    <property type="match status" value="1"/>
</dbReference>
<dbReference type="STRING" id="1159556.A0A063BTQ5"/>
<keyword evidence="2" id="KW-0663">Pyridoxal phosphate</keyword>
<dbReference type="Proteomes" id="UP000054053">
    <property type="component" value="Unassembled WGS sequence"/>
</dbReference>
<evidence type="ECO:0000259" key="3">
    <source>
        <dbReference type="Pfam" id="PF00155"/>
    </source>
</evidence>
<dbReference type="GO" id="GO:0030170">
    <property type="term" value="F:pyridoxal phosphate binding"/>
    <property type="evidence" value="ECO:0007669"/>
    <property type="project" value="InterPro"/>
</dbReference>
<dbReference type="KEGG" id="uvi:66065533"/>
<dbReference type="CDD" id="cd00609">
    <property type="entry name" value="AAT_like"/>
    <property type="match status" value="1"/>
</dbReference>
<dbReference type="Proteomes" id="UP000027002">
    <property type="component" value="Chromosome 4"/>
</dbReference>
<dbReference type="InterPro" id="IPR004838">
    <property type="entry name" value="NHTrfase_class1_PyrdxlP-BS"/>
</dbReference>
<accession>A0A063BTQ5</accession>
<dbReference type="GO" id="GO:0008483">
    <property type="term" value="F:transaminase activity"/>
    <property type="evidence" value="ECO:0007669"/>
    <property type="project" value="TreeGrafter"/>
</dbReference>
<evidence type="ECO:0000256" key="2">
    <source>
        <dbReference type="ARBA" id="ARBA00022898"/>
    </source>
</evidence>
<dbReference type="Gene3D" id="3.90.1150.10">
    <property type="entry name" value="Aspartate Aminotransferase, domain 1"/>
    <property type="match status" value="1"/>
</dbReference>
<dbReference type="PANTHER" id="PTHR43795:SF63">
    <property type="entry name" value="PUTATIVE (AFU_ORTHOLOGUE AFUA_4G00630)-RELATED"/>
    <property type="match status" value="1"/>
</dbReference>
<reference evidence="5" key="3">
    <citation type="submission" date="2020-03" db="EMBL/GenBank/DDBJ databases">
        <title>A mixture of massive structural variations and highly conserved coding sequences in Ustilaginoidea virens genome.</title>
        <authorList>
            <person name="Zhang K."/>
            <person name="Zhao Z."/>
            <person name="Zhang Z."/>
            <person name="Li Y."/>
            <person name="Hsiang T."/>
            <person name="Sun W."/>
        </authorList>
    </citation>
    <scope>NUCLEOTIDE SEQUENCE</scope>
    <source>
        <strain evidence="5">UV-8b</strain>
    </source>
</reference>